<dbReference type="AlphaFoldDB" id="A0AAD5P8H4"/>
<dbReference type="Proteomes" id="UP001209540">
    <property type="component" value="Unassembled WGS sequence"/>
</dbReference>
<reference evidence="2" key="1">
    <citation type="journal article" date="2022" name="IScience">
        <title>Evolution of zygomycete secretomes and the origins of terrestrial fungal ecologies.</title>
        <authorList>
            <person name="Chang Y."/>
            <person name="Wang Y."/>
            <person name="Mondo S."/>
            <person name="Ahrendt S."/>
            <person name="Andreopoulos W."/>
            <person name="Barry K."/>
            <person name="Beard J."/>
            <person name="Benny G.L."/>
            <person name="Blankenship S."/>
            <person name="Bonito G."/>
            <person name="Cuomo C."/>
            <person name="Desiro A."/>
            <person name="Gervers K.A."/>
            <person name="Hundley H."/>
            <person name="Kuo A."/>
            <person name="LaButti K."/>
            <person name="Lang B.F."/>
            <person name="Lipzen A."/>
            <person name="O'Donnell K."/>
            <person name="Pangilinan J."/>
            <person name="Reynolds N."/>
            <person name="Sandor L."/>
            <person name="Smith M.E."/>
            <person name="Tsang A."/>
            <person name="Grigoriev I.V."/>
            <person name="Stajich J.E."/>
            <person name="Spatafora J.W."/>
        </authorList>
    </citation>
    <scope>NUCLEOTIDE SEQUENCE</scope>
    <source>
        <strain evidence="2">RSA 2281</strain>
    </source>
</reference>
<protein>
    <submittedName>
        <fullName evidence="2">Uncharacterized protein</fullName>
    </submittedName>
</protein>
<organism evidence="2 3">
    <name type="scientific">Phascolomyces articulosus</name>
    <dbReference type="NCBI Taxonomy" id="60185"/>
    <lineage>
        <taxon>Eukaryota</taxon>
        <taxon>Fungi</taxon>
        <taxon>Fungi incertae sedis</taxon>
        <taxon>Mucoromycota</taxon>
        <taxon>Mucoromycotina</taxon>
        <taxon>Mucoromycetes</taxon>
        <taxon>Mucorales</taxon>
        <taxon>Lichtheimiaceae</taxon>
        <taxon>Phascolomyces</taxon>
    </lineage>
</organism>
<comment type="caution">
    <text evidence="2">The sequence shown here is derived from an EMBL/GenBank/DDBJ whole genome shotgun (WGS) entry which is preliminary data.</text>
</comment>
<proteinExistence type="predicted"/>
<evidence type="ECO:0000256" key="1">
    <source>
        <dbReference type="SAM" id="Phobius"/>
    </source>
</evidence>
<accession>A0AAD5P8H4</accession>
<evidence type="ECO:0000313" key="3">
    <source>
        <dbReference type="Proteomes" id="UP001209540"/>
    </source>
</evidence>
<keyword evidence="3" id="KW-1185">Reference proteome</keyword>
<feature type="transmembrane region" description="Helical" evidence="1">
    <location>
        <begin position="32"/>
        <end position="52"/>
    </location>
</feature>
<dbReference type="EMBL" id="JAIXMP010000045">
    <property type="protein sequence ID" value="KAI9246711.1"/>
    <property type="molecule type" value="Genomic_DNA"/>
</dbReference>
<name>A0AAD5P8H4_9FUNG</name>
<reference evidence="2" key="2">
    <citation type="submission" date="2023-02" db="EMBL/GenBank/DDBJ databases">
        <authorList>
            <consortium name="DOE Joint Genome Institute"/>
            <person name="Mondo S.J."/>
            <person name="Chang Y."/>
            <person name="Wang Y."/>
            <person name="Ahrendt S."/>
            <person name="Andreopoulos W."/>
            <person name="Barry K."/>
            <person name="Beard J."/>
            <person name="Benny G.L."/>
            <person name="Blankenship S."/>
            <person name="Bonito G."/>
            <person name="Cuomo C."/>
            <person name="Desiro A."/>
            <person name="Gervers K.A."/>
            <person name="Hundley H."/>
            <person name="Kuo A."/>
            <person name="LaButti K."/>
            <person name="Lang B.F."/>
            <person name="Lipzen A."/>
            <person name="O'Donnell K."/>
            <person name="Pangilinan J."/>
            <person name="Reynolds N."/>
            <person name="Sandor L."/>
            <person name="Smith M.W."/>
            <person name="Tsang A."/>
            <person name="Grigoriev I.V."/>
            <person name="Stajich J.E."/>
            <person name="Spatafora J.W."/>
        </authorList>
    </citation>
    <scope>NUCLEOTIDE SEQUENCE</scope>
    <source>
        <strain evidence="2">RSA 2281</strain>
    </source>
</reference>
<gene>
    <name evidence="2" type="ORF">BDA99DRAFT_262369</name>
</gene>
<keyword evidence="1" id="KW-0472">Membrane</keyword>
<keyword evidence="1" id="KW-1133">Transmembrane helix</keyword>
<sequence>MPTLIFSYFSTPNHSCKAIISRLFTFLITNCFFYLFLLYQIVCFMLLSMFFLRGKKKRAEEDRTYKYSIKGERPSSIMVF</sequence>
<keyword evidence="1" id="KW-0812">Transmembrane</keyword>
<evidence type="ECO:0000313" key="2">
    <source>
        <dbReference type="EMBL" id="KAI9246711.1"/>
    </source>
</evidence>